<gene>
    <name evidence="2" type="ORF">HAX54_037176</name>
</gene>
<reference evidence="2 3" key="1">
    <citation type="journal article" date="2021" name="BMC Genomics">
        <title>Datura genome reveals duplications of psychoactive alkaloid biosynthetic genes and high mutation rate following tissue culture.</title>
        <authorList>
            <person name="Rajewski A."/>
            <person name="Carter-House D."/>
            <person name="Stajich J."/>
            <person name="Litt A."/>
        </authorList>
    </citation>
    <scope>NUCLEOTIDE SEQUENCE [LARGE SCALE GENOMIC DNA]</scope>
    <source>
        <strain evidence="2">AR-01</strain>
    </source>
</reference>
<evidence type="ECO:0000256" key="1">
    <source>
        <dbReference type="SAM" id="MobiDB-lite"/>
    </source>
</evidence>
<evidence type="ECO:0000313" key="2">
    <source>
        <dbReference type="EMBL" id="MCD9646923.1"/>
    </source>
</evidence>
<dbReference type="EMBL" id="JACEIK010004961">
    <property type="protein sequence ID" value="MCD9646923.1"/>
    <property type="molecule type" value="Genomic_DNA"/>
</dbReference>
<name>A0ABS8VIS4_DATST</name>
<dbReference type="Proteomes" id="UP000823775">
    <property type="component" value="Unassembled WGS sequence"/>
</dbReference>
<keyword evidence="3" id="KW-1185">Reference proteome</keyword>
<feature type="region of interest" description="Disordered" evidence="1">
    <location>
        <begin position="1"/>
        <end position="32"/>
    </location>
</feature>
<feature type="compositionally biased region" description="Basic and acidic residues" evidence="1">
    <location>
        <begin position="16"/>
        <end position="26"/>
    </location>
</feature>
<protein>
    <submittedName>
        <fullName evidence="2">Uncharacterized protein</fullName>
    </submittedName>
</protein>
<comment type="caution">
    <text evidence="2">The sequence shown here is derived from an EMBL/GenBank/DDBJ whole genome shotgun (WGS) entry which is preliminary data.</text>
</comment>
<feature type="compositionally biased region" description="Polar residues" evidence="1">
    <location>
        <begin position="1"/>
        <end position="14"/>
    </location>
</feature>
<sequence>MTPSITTEANNPVLSSHDDTMSHEFYDDSSSSSSLYAEIDILPMTVRICPSHLTLLRSSSIYTEMLYPRFFPLMNLEDDSLPNLTSRQVSHPLNLTLLLVLMTL</sequence>
<accession>A0ABS8VIS4</accession>
<evidence type="ECO:0000313" key="3">
    <source>
        <dbReference type="Proteomes" id="UP000823775"/>
    </source>
</evidence>
<proteinExistence type="predicted"/>
<organism evidence="2 3">
    <name type="scientific">Datura stramonium</name>
    <name type="common">Jimsonweed</name>
    <name type="synonym">Common thornapple</name>
    <dbReference type="NCBI Taxonomy" id="4076"/>
    <lineage>
        <taxon>Eukaryota</taxon>
        <taxon>Viridiplantae</taxon>
        <taxon>Streptophyta</taxon>
        <taxon>Embryophyta</taxon>
        <taxon>Tracheophyta</taxon>
        <taxon>Spermatophyta</taxon>
        <taxon>Magnoliopsida</taxon>
        <taxon>eudicotyledons</taxon>
        <taxon>Gunneridae</taxon>
        <taxon>Pentapetalae</taxon>
        <taxon>asterids</taxon>
        <taxon>lamiids</taxon>
        <taxon>Solanales</taxon>
        <taxon>Solanaceae</taxon>
        <taxon>Solanoideae</taxon>
        <taxon>Datureae</taxon>
        <taxon>Datura</taxon>
    </lineage>
</organism>